<dbReference type="EMBL" id="JBFNQD010000001">
    <property type="protein sequence ID" value="MEW9304175.1"/>
    <property type="molecule type" value="Genomic_DNA"/>
</dbReference>
<feature type="transmembrane region" description="Helical" evidence="7">
    <location>
        <begin position="7"/>
        <end position="31"/>
    </location>
</feature>
<name>A0ABV3PEW5_9HYPH</name>
<dbReference type="Gene3D" id="1.20.1720.10">
    <property type="entry name" value="Multidrug resistance protein D"/>
    <property type="match status" value="1"/>
</dbReference>
<feature type="transmembrane region" description="Helical" evidence="7">
    <location>
        <begin position="159"/>
        <end position="183"/>
    </location>
</feature>
<evidence type="ECO:0000256" key="3">
    <source>
        <dbReference type="ARBA" id="ARBA00022475"/>
    </source>
</evidence>
<feature type="transmembrane region" description="Helical" evidence="7">
    <location>
        <begin position="75"/>
        <end position="94"/>
    </location>
</feature>
<feature type="transmembrane region" description="Helical" evidence="7">
    <location>
        <begin position="46"/>
        <end position="63"/>
    </location>
</feature>
<feature type="transmembrane region" description="Helical" evidence="7">
    <location>
        <begin position="352"/>
        <end position="379"/>
    </location>
</feature>
<dbReference type="PANTHER" id="PTHR42718:SF47">
    <property type="entry name" value="METHYL VIOLOGEN RESISTANCE PROTEIN SMVA"/>
    <property type="match status" value="1"/>
</dbReference>
<keyword evidence="4 7" id="KW-0812">Transmembrane</keyword>
<feature type="transmembrane region" description="Helical" evidence="7">
    <location>
        <begin position="195"/>
        <end position="214"/>
    </location>
</feature>
<dbReference type="Proteomes" id="UP001555786">
    <property type="component" value="Unassembled WGS sequence"/>
</dbReference>
<dbReference type="PANTHER" id="PTHR42718">
    <property type="entry name" value="MAJOR FACILITATOR SUPERFAMILY MULTIDRUG TRANSPORTER MFSC"/>
    <property type="match status" value="1"/>
</dbReference>
<keyword evidence="6 7" id="KW-0472">Membrane</keyword>
<dbReference type="InterPro" id="IPR011701">
    <property type="entry name" value="MFS"/>
</dbReference>
<dbReference type="InterPro" id="IPR020846">
    <property type="entry name" value="MFS_dom"/>
</dbReference>
<protein>
    <submittedName>
        <fullName evidence="9">MFS transporter</fullName>
    </submittedName>
</protein>
<comment type="caution">
    <text evidence="9">The sequence shown here is derived from an EMBL/GenBank/DDBJ whole genome shotgun (WGS) entry which is preliminary data.</text>
</comment>
<dbReference type="PROSITE" id="PS50850">
    <property type="entry name" value="MFS"/>
    <property type="match status" value="1"/>
</dbReference>
<evidence type="ECO:0000313" key="9">
    <source>
        <dbReference type="EMBL" id="MEW9304175.1"/>
    </source>
</evidence>
<feature type="transmembrane region" description="Helical" evidence="7">
    <location>
        <begin position="263"/>
        <end position="285"/>
    </location>
</feature>
<evidence type="ECO:0000256" key="5">
    <source>
        <dbReference type="ARBA" id="ARBA00022989"/>
    </source>
</evidence>
<feature type="domain" description="Major facilitator superfamily (MFS) profile" evidence="8">
    <location>
        <begin position="9"/>
        <end position="492"/>
    </location>
</feature>
<evidence type="ECO:0000256" key="2">
    <source>
        <dbReference type="ARBA" id="ARBA00022448"/>
    </source>
</evidence>
<evidence type="ECO:0000313" key="10">
    <source>
        <dbReference type="Proteomes" id="UP001555786"/>
    </source>
</evidence>
<dbReference type="Pfam" id="PF07690">
    <property type="entry name" value="MFS_1"/>
    <property type="match status" value="1"/>
</dbReference>
<feature type="transmembrane region" description="Helical" evidence="7">
    <location>
        <begin position="465"/>
        <end position="487"/>
    </location>
</feature>
<evidence type="ECO:0000259" key="8">
    <source>
        <dbReference type="PROSITE" id="PS50850"/>
    </source>
</evidence>
<keyword evidence="10" id="KW-1185">Reference proteome</keyword>
<feature type="transmembrane region" description="Helical" evidence="7">
    <location>
        <begin position="133"/>
        <end position="153"/>
    </location>
</feature>
<dbReference type="InterPro" id="IPR036259">
    <property type="entry name" value="MFS_trans_sf"/>
</dbReference>
<keyword evidence="3" id="KW-1003">Cell membrane</keyword>
<keyword evidence="5 7" id="KW-1133">Transmembrane helix</keyword>
<feature type="transmembrane region" description="Helical" evidence="7">
    <location>
        <begin position="328"/>
        <end position="346"/>
    </location>
</feature>
<evidence type="ECO:0000256" key="4">
    <source>
        <dbReference type="ARBA" id="ARBA00022692"/>
    </source>
</evidence>
<evidence type="ECO:0000256" key="1">
    <source>
        <dbReference type="ARBA" id="ARBA00004651"/>
    </source>
</evidence>
<reference evidence="9 10" key="1">
    <citation type="submission" date="2024-07" db="EMBL/GenBank/DDBJ databases">
        <title>Description of Labrys sedimenti sp. nov., isolated from a diclofenac-degrading enrichment culture.</title>
        <authorList>
            <person name="Tancsics A."/>
            <person name="Csepanyi A."/>
        </authorList>
    </citation>
    <scope>NUCLEOTIDE SEQUENCE [LARGE SCALE GENOMIC DNA]</scope>
    <source>
        <strain evidence="9 10">LMG 23578</strain>
    </source>
</reference>
<accession>A0ABV3PEW5</accession>
<dbReference type="PRINTS" id="PR01036">
    <property type="entry name" value="TCRTETB"/>
</dbReference>
<feature type="transmembrane region" description="Helical" evidence="7">
    <location>
        <begin position="100"/>
        <end position="121"/>
    </location>
</feature>
<dbReference type="SUPFAM" id="SSF103473">
    <property type="entry name" value="MFS general substrate transporter"/>
    <property type="match status" value="1"/>
</dbReference>
<dbReference type="CDD" id="cd17321">
    <property type="entry name" value="MFS_MMR_MDR_like"/>
    <property type="match status" value="1"/>
</dbReference>
<evidence type="ECO:0000256" key="7">
    <source>
        <dbReference type="SAM" id="Phobius"/>
    </source>
</evidence>
<feature type="transmembrane region" description="Helical" evidence="7">
    <location>
        <begin position="297"/>
        <end position="321"/>
    </location>
</feature>
<evidence type="ECO:0000256" key="6">
    <source>
        <dbReference type="ARBA" id="ARBA00023136"/>
    </source>
</evidence>
<gene>
    <name evidence="9" type="ORF">ABXS05_01395</name>
</gene>
<dbReference type="Gene3D" id="1.20.1250.20">
    <property type="entry name" value="MFS general substrate transporter like domains"/>
    <property type="match status" value="1"/>
</dbReference>
<sequence>MAYHNRWLVLAIVSSALFLIVVDLTVLYTALPRLTHDLAATASEKLWILNAYPLVVAGLLPGCGTLGDRIGSKRLFMAGLIAFGAASLLAAFAPSSMVLIAARALLAVGAAMMMPATLAIIRVTFTSEKERAFAIGVWAAVASSGAAFGPVLGGFLLEFFWWGSVFLINVPVVVGAWVAAGLVLENRPGRATHPWDLVGSLQIMAGLIATAYAIKELGKRSPSWEVALVAGLIGALAFFLFGRRQSRSEMPLIDFSLFRNPEFAAGVIVATVSSAALIGVELVFSQHLQLVRNMSPLQAGLLLLPIPLASIVAGPLAGLALPRLGARHVLWMSLALAGGGLAAFLLTHDGTAALWLTALSAMGFGVGASMSAASSAIMVNAPEERAGMAASIEEVSYELGGALGVAVMGTIMSAIYTAMLVLPPDLPVAGTVRDSLDEALLVAETLPAPSAEMLARLARSAFEQAFLGVIAVCSLLFLLTALVVGLMGRRQDRLSDRQPIG</sequence>
<comment type="subcellular location">
    <subcellularLocation>
        <location evidence="1">Cell membrane</location>
        <topology evidence="1">Multi-pass membrane protein</topology>
    </subcellularLocation>
</comment>
<keyword evidence="2" id="KW-0813">Transport</keyword>
<feature type="transmembrane region" description="Helical" evidence="7">
    <location>
        <begin position="399"/>
        <end position="422"/>
    </location>
</feature>
<proteinExistence type="predicted"/>
<dbReference type="RefSeq" id="WP_367622653.1">
    <property type="nucleotide sequence ID" value="NZ_JBFNQD010000001.1"/>
</dbReference>
<feature type="transmembrane region" description="Helical" evidence="7">
    <location>
        <begin position="226"/>
        <end position="242"/>
    </location>
</feature>
<organism evidence="9 10">
    <name type="scientific">Labrys neptuniae</name>
    <dbReference type="NCBI Taxonomy" id="376174"/>
    <lineage>
        <taxon>Bacteria</taxon>
        <taxon>Pseudomonadati</taxon>
        <taxon>Pseudomonadota</taxon>
        <taxon>Alphaproteobacteria</taxon>
        <taxon>Hyphomicrobiales</taxon>
        <taxon>Xanthobacteraceae</taxon>
        <taxon>Labrys</taxon>
    </lineage>
</organism>